<keyword evidence="2" id="KW-0812">Transmembrane</keyword>
<protein>
    <submittedName>
        <fullName evidence="5">Translocation and assembly module TamA</fullName>
    </submittedName>
</protein>
<dbReference type="EMBL" id="JACIEZ010000004">
    <property type="protein sequence ID" value="MBB4065160.1"/>
    <property type="molecule type" value="Genomic_DNA"/>
</dbReference>
<dbReference type="InterPro" id="IPR039910">
    <property type="entry name" value="D15-like"/>
</dbReference>
<gene>
    <name evidence="5" type="ORF">GGR23_002361</name>
</gene>
<name>A0A7W6J5I1_9HYPH</name>
<dbReference type="GO" id="GO:0019867">
    <property type="term" value="C:outer membrane"/>
    <property type="evidence" value="ECO:0007669"/>
    <property type="project" value="InterPro"/>
</dbReference>
<feature type="domain" description="POTRA" evidence="4">
    <location>
        <begin position="240"/>
        <end position="314"/>
    </location>
</feature>
<comment type="subcellular location">
    <subcellularLocation>
        <location evidence="1">Membrane</location>
    </subcellularLocation>
</comment>
<proteinExistence type="predicted"/>
<evidence type="ECO:0000256" key="2">
    <source>
        <dbReference type="ARBA" id="ARBA00022452"/>
    </source>
</evidence>
<evidence type="ECO:0000256" key="1">
    <source>
        <dbReference type="ARBA" id="ARBA00004370"/>
    </source>
</evidence>
<dbReference type="PANTHER" id="PTHR12815:SF42">
    <property type="entry name" value="BACTERIAL SURFACE ANTIGEN (D15) DOMAIN-CONTAINING PROTEIN"/>
    <property type="match status" value="1"/>
</dbReference>
<accession>A0A7W6J5I1</accession>
<dbReference type="PANTHER" id="PTHR12815">
    <property type="entry name" value="SORTING AND ASSEMBLY MACHINERY SAMM50 PROTEIN FAMILY MEMBER"/>
    <property type="match status" value="1"/>
</dbReference>
<dbReference type="InterPro" id="IPR000184">
    <property type="entry name" value="Bac_surfAg_D15"/>
</dbReference>
<dbReference type="AlphaFoldDB" id="A0A7W6J5I1"/>
<dbReference type="Proteomes" id="UP000528286">
    <property type="component" value="Unassembled WGS sequence"/>
</dbReference>
<comment type="caution">
    <text evidence="5">The sequence shown here is derived from an EMBL/GenBank/DDBJ whole genome shotgun (WGS) entry which is preliminary data.</text>
</comment>
<keyword evidence="6" id="KW-1185">Reference proteome</keyword>
<dbReference type="PROSITE" id="PS51779">
    <property type="entry name" value="POTRA"/>
    <property type="match status" value="1"/>
</dbReference>
<dbReference type="Pfam" id="PF07244">
    <property type="entry name" value="POTRA"/>
    <property type="match status" value="1"/>
</dbReference>
<dbReference type="InterPro" id="IPR010827">
    <property type="entry name" value="BamA/TamA_POTRA"/>
</dbReference>
<sequence length="641" mass="68348">MHNHSYDAKRPLGRRVRKALLVLSAGTALLSLGVLPAEAFTIFGYKFFESDEPEQQVLDPVRYSVTLDVAGGDDDLKEKLEGASQLVADKDDPVSGDLGVAIKARDDRDRLLAVLYENARYGAVVDVTVNGVDLAELPPNPAFNRSQPVPVHVRVDPGAQFSLGRVTFAGDASRFAPEAFGLGAGADAGSLAIIKAGELVVNELKKEGRPLAKLTGRDVIADHKTNTVDVTISAEGGPIAPIGETRVTGTETVDEDFVRTYSLLNNGRPYSPEALTKASERLRKLGVFSSVTIREAQALDDDGRIPVDIKVSEGKHRYFGVGAQYSTIDGFGVQGYWGHRNLFGRAESLRIEGAVSRLGETTDVQKLDYSAGILFSKPGFILPTITLNASLKAKMEAPESYEAKTVTAAAGLTYEINDIDKVTGGGEISYAKTEDAFGVNDYLTFSIPVEFERDARDDKLNPTSGYRAIVNAKPSYEALEGNIFSSFEASGSGYYGFGDDNGVVLAGKVSAGTIVGGGDLENIPVNRRFYAGGGGSVRGYSYQQISPRNAKGEATGGRSYLQTSLEARVNVTETIGVVPFIDAATVSDEAFPDFSDVRAGAGIGLRYATPFGPIRLDVAVPLQPYEGGSRYGIYAGIGQAF</sequence>
<dbReference type="InterPro" id="IPR034746">
    <property type="entry name" value="POTRA"/>
</dbReference>
<organism evidence="5 6">
    <name type="scientific">Gellertiella hungarica</name>
    <dbReference type="NCBI Taxonomy" id="1572859"/>
    <lineage>
        <taxon>Bacteria</taxon>
        <taxon>Pseudomonadati</taxon>
        <taxon>Pseudomonadota</taxon>
        <taxon>Alphaproteobacteria</taxon>
        <taxon>Hyphomicrobiales</taxon>
        <taxon>Rhizobiaceae</taxon>
        <taxon>Gellertiella</taxon>
    </lineage>
</organism>
<dbReference type="Pfam" id="PF01103">
    <property type="entry name" value="Omp85"/>
    <property type="match status" value="1"/>
</dbReference>
<evidence type="ECO:0000259" key="4">
    <source>
        <dbReference type="PROSITE" id="PS51779"/>
    </source>
</evidence>
<keyword evidence="2" id="KW-1134">Transmembrane beta strand</keyword>
<dbReference type="RefSeq" id="WP_183366467.1">
    <property type="nucleotide sequence ID" value="NZ_JACIEZ010000004.1"/>
</dbReference>
<dbReference type="Gene3D" id="2.40.160.50">
    <property type="entry name" value="membrane protein fhac: a member of the omp85/tpsb transporter family"/>
    <property type="match status" value="1"/>
</dbReference>
<reference evidence="5 6" key="1">
    <citation type="submission" date="2020-08" db="EMBL/GenBank/DDBJ databases">
        <title>Genomic Encyclopedia of Type Strains, Phase IV (KMG-IV): sequencing the most valuable type-strain genomes for metagenomic binning, comparative biology and taxonomic classification.</title>
        <authorList>
            <person name="Goeker M."/>
        </authorList>
    </citation>
    <scope>NUCLEOTIDE SEQUENCE [LARGE SCALE GENOMIC DNA]</scope>
    <source>
        <strain evidence="5 6">DSM 29853</strain>
    </source>
</reference>
<evidence type="ECO:0000313" key="5">
    <source>
        <dbReference type="EMBL" id="MBB4065160.1"/>
    </source>
</evidence>
<dbReference type="Gene3D" id="3.10.20.310">
    <property type="entry name" value="membrane protein fhac"/>
    <property type="match status" value="1"/>
</dbReference>
<evidence type="ECO:0000256" key="3">
    <source>
        <dbReference type="ARBA" id="ARBA00023136"/>
    </source>
</evidence>
<evidence type="ECO:0000313" key="6">
    <source>
        <dbReference type="Proteomes" id="UP000528286"/>
    </source>
</evidence>
<keyword evidence="3" id="KW-0472">Membrane</keyword>